<comment type="caution">
    <text evidence="2">The sequence shown here is derived from an EMBL/GenBank/DDBJ whole genome shotgun (WGS) entry which is preliminary data.</text>
</comment>
<proteinExistence type="predicted"/>
<reference evidence="2 3" key="1">
    <citation type="journal article" date="2015" name="Plant Cell">
        <title>Oil accumulation by the oleaginous diatom Fistulifera solaris as revealed by the genome and transcriptome.</title>
        <authorList>
            <person name="Tanaka T."/>
            <person name="Maeda Y."/>
            <person name="Veluchamy A."/>
            <person name="Tanaka M."/>
            <person name="Abida H."/>
            <person name="Marechal E."/>
            <person name="Bowler C."/>
            <person name="Muto M."/>
            <person name="Sunaga Y."/>
            <person name="Tanaka M."/>
            <person name="Yoshino T."/>
            <person name="Taniguchi T."/>
            <person name="Fukuda Y."/>
            <person name="Nemoto M."/>
            <person name="Matsumoto M."/>
            <person name="Wong P.S."/>
            <person name="Aburatani S."/>
            <person name="Fujibuchi W."/>
        </authorList>
    </citation>
    <scope>NUCLEOTIDE SEQUENCE [LARGE SCALE GENOMIC DNA]</scope>
    <source>
        <strain evidence="2 3">JPCC DA0580</strain>
    </source>
</reference>
<sequence length="738" mass="85149">MTSMNKRKHDTTMHRNESILHCQEQIRTLRHQLQQHKRAWKQHYTETSLRRIGGDAWLDLSTKEQISKSNLLLLLKRENEALPYPLCGSNFWTQQLPSHLQNDKELWLARLKRPEMCCLSELCGITIPELLLHDREVVTAAVRACPKLLLEWETLAVADSFWDDRRVFQALLDAKGRRDPYLRLFSVTLRSDTELMLQGLRQGIRVFEVLPKALRNSKSFALQAAAILQTLGHKSYGPKCLKAFSPRLKADLEVVRAFCQADGTSLACASYTARRNLGIVRTACLQEPTAFVYCVKGRTRTKLNQDPTFWLDVLQRAQVRCECSFTVVNDKLVLDPRIALWDRLWENMPQSIRTNREIVLLLLEKVPSSSRYRSLPLSVWSEPSFLLQVAAMGRLHSLPVVGCMELGLLPHLNLDFCCQLVSHEFLCPHVVQAMMQQIPAAASHRRFWESWNPSQMEETLEYIWEQMPENILNDKAIMMKFATCEEAAEHLAHIILWEPEDRDILEQLLRTYPEALEEVPNHIQELYPDLMAQCIADLPEDSYLLEGLHDVICEELWGHREVALAWIRKGGEDLFFLEDYFDDDEEIFLAVAEHNWEDFTMASESLLDDKDFLIQAVKKNERIWTLLETDMKEDFDIALTAFAAHPNLPYYAADDDFSFLVALARNVRNRLEIHDSFVELVLCSMDLPSSTSIFATLNQGRDTTLQYKKSIAEYIGLPMGNYLVKLKGASEHLAIWGF</sequence>
<dbReference type="OrthoDB" id="47062at2759"/>
<dbReference type="Pfam" id="PF13475">
    <property type="entry name" value="DUF4116"/>
    <property type="match status" value="1"/>
</dbReference>
<feature type="domain" description="DUF4116" evidence="1">
    <location>
        <begin position="584"/>
        <end position="622"/>
    </location>
</feature>
<evidence type="ECO:0000259" key="1">
    <source>
        <dbReference type="Pfam" id="PF13475"/>
    </source>
</evidence>
<accession>A0A1Z5JDA5</accession>
<dbReference type="EMBL" id="BDSP01000048">
    <property type="protein sequence ID" value="GAX11984.1"/>
    <property type="molecule type" value="Genomic_DNA"/>
</dbReference>
<organism evidence="2 3">
    <name type="scientific">Fistulifera solaris</name>
    <name type="common">Oleaginous diatom</name>
    <dbReference type="NCBI Taxonomy" id="1519565"/>
    <lineage>
        <taxon>Eukaryota</taxon>
        <taxon>Sar</taxon>
        <taxon>Stramenopiles</taxon>
        <taxon>Ochrophyta</taxon>
        <taxon>Bacillariophyta</taxon>
        <taxon>Bacillariophyceae</taxon>
        <taxon>Bacillariophycidae</taxon>
        <taxon>Naviculales</taxon>
        <taxon>Naviculaceae</taxon>
        <taxon>Fistulifera</taxon>
    </lineage>
</organism>
<dbReference type="Proteomes" id="UP000198406">
    <property type="component" value="Unassembled WGS sequence"/>
</dbReference>
<dbReference type="InParanoid" id="A0A1Z5JDA5"/>
<keyword evidence="3" id="KW-1185">Reference proteome</keyword>
<name>A0A1Z5JDA5_FISSO</name>
<protein>
    <recommendedName>
        <fullName evidence="1">DUF4116 domain-containing protein</fullName>
    </recommendedName>
</protein>
<dbReference type="InterPro" id="IPR025197">
    <property type="entry name" value="DUF4116"/>
</dbReference>
<gene>
    <name evidence="2" type="ORF">FisN_8Lh078</name>
</gene>
<evidence type="ECO:0000313" key="2">
    <source>
        <dbReference type="EMBL" id="GAX11984.1"/>
    </source>
</evidence>
<evidence type="ECO:0000313" key="3">
    <source>
        <dbReference type="Proteomes" id="UP000198406"/>
    </source>
</evidence>
<dbReference type="AlphaFoldDB" id="A0A1Z5JDA5"/>